<feature type="compositionally biased region" description="Low complexity" evidence="1">
    <location>
        <begin position="66"/>
        <end position="77"/>
    </location>
</feature>
<protein>
    <submittedName>
        <fullName evidence="2">Predicted protein</fullName>
    </submittedName>
</protein>
<sequence length="519" mass="57711">MSITSDVIDAESLLSDEVFENETMKREIEEGRLIPDPLNASLISDNLMDLNNTNSTIRRQHRSSSRQKSFNSSINRSSISRAATPSIHSFPSRFSVESPVISFSKGERKYTYLNQRVDTPGPIYESIPKSVSSSFSFPKGKRFVEEELKILQQAQKPPPTAYNPKDHIKYRTDPSFSFGSRTPTQEYRSDSPGPIYNPTDVPSKRFSKSSTTFGAGERSLKMSDGRSGSPPPGAYNPSLMDSKRNISFSISKKEDKLSANKESMRVPGPVYDPSYRLSITSSPSFSFGRRTPLPSDQVLLEHPGLTDYNKQFVSHSFSLQGKDREVDPNITYNAPRARFLGDQFLNENLGRASPGPKYNITQSFVIPSKRHVEEDHILTFKAKEKKKKDKPIPTQVYPGYSISKASAQITESPGCVYTPKTDFSSRVPRVCSPVMKVAKPVDNRKAPEIYPQLRNPNLTALSNVPTSTVPKFIRTGNTVGVRTPPLISHSPGPVYKVDWESLEKNAKKGLPGGKFGGLS</sequence>
<organism evidence="3">
    <name type="scientific">Naegleria gruberi</name>
    <name type="common">Amoeba</name>
    <dbReference type="NCBI Taxonomy" id="5762"/>
    <lineage>
        <taxon>Eukaryota</taxon>
        <taxon>Discoba</taxon>
        <taxon>Heterolobosea</taxon>
        <taxon>Tetramitia</taxon>
        <taxon>Eutetramitia</taxon>
        <taxon>Vahlkampfiidae</taxon>
        <taxon>Naegleria</taxon>
    </lineage>
</organism>
<dbReference type="InterPro" id="IPR010736">
    <property type="entry name" value="SHIPPO-rpt"/>
</dbReference>
<dbReference type="InParanoid" id="D2VIZ6"/>
<feature type="region of interest" description="Disordered" evidence="1">
    <location>
        <begin position="152"/>
        <end position="242"/>
    </location>
</feature>
<feature type="compositionally biased region" description="Polar residues" evidence="1">
    <location>
        <begin position="174"/>
        <end position="186"/>
    </location>
</feature>
<dbReference type="RefSeq" id="XP_002675856.1">
    <property type="nucleotide sequence ID" value="XM_002675810.1"/>
</dbReference>
<evidence type="ECO:0000313" key="2">
    <source>
        <dbReference type="EMBL" id="EFC43112.1"/>
    </source>
</evidence>
<reference evidence="2 3" key="1">
    <citation type="journal article" date="2010" name="Cell">
        <title>The genome of Naegleria gruberi illuminates early eukaryotic versatility.</title>
        <authorList>
            <person name="Fritz-Laylin L.K."/>
            <person name="Prochnik S.E."/>
            <person name="Ginger M.L."/>
            <person name="Dacks J.B."/>
            <person name="Carpenter M.L."/>
            <person name="Field M.C."/>
            <person name="Kuo A."/>
            <person name="Paredez A."/>
            <person name="Chapman J."/>
            <person name="Pham J."/>
            <person name="Shu S."/>
            <person name="Neupane R."/>
            <person name="Cipriano M."/>
            <person name="Mancuso J."/>
            <person name="Tu H."/>
            <person name="Salamov A."/>
            <person name="Lindquist E."/>
            <person name="Shapiro H."/>
            <person name="Lucas S."/>
            <person name="Grigoriev I.V."/>
            <person name="Cande W.Z."/>
            <person name="Fulton C."/>
            <person name="Rokhsar D.S."/>
            <person name="Dawson S.C."/>
        </authorList>
    </citation>
    <scope>NUCLEOTIDE SEQUENCE [LARGE SCALE GENOMIC DNA]</scope>
    <source>
        <strain evidence="2 3">NEG-M</strain>
    </source>
</reference>
<evidence type="ECO:0000256" key="1">
    <source>
        <dbReference type="SAM" id="MobiDB-lite"/>
    </source>
</evidence>
<dbReference type="OMA" id="HHTTHEN"/>
<accession>D2VIZ6</accession>
<keyword evidence="3" id="KW-1185">Reference proteome</keyword>
<proteinExistence type="predicted"/>
<name>D2VIZ6_NAEGR</name>
<dbReference type="OrthoDB" id="10260059at2759"/>
<gene>
    <name evidence="2" type="ORF">NAEGRDRAFT_68853</name>
</gene>
<dbReference type="Proteomes" id="UP000006671">
    <property type="component" value="Unassembled WGS sequence"/>
</dbReference>
<dbReference type="AlphaFoldDB" id="D2VIZ6"/>
<dbReference type="EMBL" id="GG738875">
    <property type="protein sequence ID" value="EFC43112.1"/>
    <property type="molecule type" value="Genomic_DNA"/>
</dbReference>
<dbReference type="KEGG" id="ngr:NAEGRDRAFT_68853"/>
<dbReference type="GeneID" id="8853248"/>
<feature type="region of interest" description="Disordered" evidence="1">
    <location>
        <begin position="57"/>
        <end position="77"/>
    </location>
</feature>
<evidence type="ECO:0000313" key="3">
    <source>
        <dbReference type="Proteomes" id="UP000006671"/>
    </source>
</evidence>
<dbReference type="Pfam" id="PF07004">
    <property type="entry name" value="SHIPPO-rpt"/>
    <property type="match status" value="3"/>
</dbReference>
<dbReference type="VEuPathDB" id="AmoebaDB:NAEGRDRAFT_68853"/>